<proteinExistence type="predicted"/>
<accession>A0A1X1ZUU2</accession>
<dbReference type="AlphaFoldDB" id="A0A1X1ZUU2"/>
<protein>
    <submittedName>
        <fullName evidence="1">Uncharacterized protein</fullName>
    </submittedName>
</protein>
<sequence length="79" mass="9007">MIAEHHSLHPVGDPMSETFRIADRIDVSRGLLTDPLPRSFVKRVVRELPYLGFHAFLARGLTGNAVTHPRRPVPPMLRW</sequence>
<comment type="caution">
    <text evidence="1">The sequence shown here is derived from an EMBL/GenBank/DDBJ whole genome shotgun (WGS) entry which is preliminary data.</text>
</comment>
<dbReference type="Proteomes" id="UP000193529">
    <property type="component" value="Unassembled WGS sequence"/>
</dbReference>
<dbReference type="EMBL" id="LQPJ01000070">
    <property type="protein sequence ID" value="ORW27789.1"/>
    <property type="molecule type" value="Genomic_DNA"/>
</dbReference>
<reference evidence="1 2" key="1">
    <citation type="submission" date="2016-01" db="EMBL/GenBank/DDBJ databases">
        <title>The new phylogeny of the genus Mycobacterium.</title>
        <authorList>
            <person name="Tarcisio F."/>
            <person name="Conor M."/>
            <person name="Antonella G."/>
            <person name="Elisabetta G."/>
            <person name="Giulia F.S."/>
            <person name="Sara T."/>
            <person name="Anna F."/>
            <person name="Clotilde B."/>
            <person name="Roberto B."/>
            <person name="Veronica D.S."/>
            <person name="Fabio R."/>
            <person name="Monica P."/>
            <person name="Olivier J."/>
            <person name="Enrico T."/>
            <person name="Nicola S."/>
        </authorList>
    </citation>
    <scope>NUCLEOTIDE SEQUENCE [LARGE SCALE GENOMIC DNA]</scope>
    <source>
        <strain evidence="1 2">DSM 44572</strain>
    </source>
</reference>
<name>A0A1X1ZUU2_9MYCO</name>
<dbReference type="STRING" id="153971.AWC19_02715"/>
<evidence type="ECO:0000313" key="1">
    <source>
        <dbReference type="EMBL" id="ORW27789.1"/>
    </source>
</evidence>
<organism evidence="1 2">
    <name type="scientific">Mycobacterium palustre</name>
    <dbReference type="NCBI Taxonomy" id="153971"/>
    <lineage>
        <taxon>Bacteria</taxon>
        <taxon>Bacillati</taxon>
        <taxon>Actinomycetota</taxon>
        <taxon>Actinomycetes</taxon>
        <taxon>Mycobacteriales</taxon>
        <taxon>Mycobacteriaceae</taxon>
        <taxon>Mycobacterium</taxon>
        <taxon>Mycobacterium simiae complex</taxon>
    </lineage>
</organism>
<keyword evidence="2" id="KW-1185">Reference proteome</keyword>
<evidence type="ECO:0000313" key="2">
    <source>
        <dbReference type="Proteomes" id="UP000193529"/>
    </source>
</evidence>
<gene>
    <name evidence="1" type="ORF">AWC19_02715</name>
</gene>